<feature type="region of interest" description="Disordered" evidence="1">
    <location>
        <begin position="1"/>
        <end position="337"/>
    </location>
</feature>
<dbReference type="AlphaFoldDB" id="A0A6J4KXV8"/>
<evidence type="ECO:0000313" key="2">
    <source>
        <dbReference type="EMBL" id="CAA9316132.1"/>
    </source>
</evidence>
<feature type="compositionally biased region" description="Gly residues" evidence="1">
    <location>
        <begin position="218"/>
        <end position="230"/>
    </location>
</feature>
<gene>
    <name evidence="2" type="ORF">AVDCRST_MAG07-850</name>
</gene>
<protein>
    <submittedName>
        <fullName evidence="2">FIG004453: protein YceG like</fullName>
    </submittedName>
</protein>
<feature type="non-terminal residue" evidence="2">
    <location>
        <position position="368"/>
    </location>
</feature>
<reference evidence="2" key="1">
    <citation type="submission" date="2020-02" db="EMBL/GenBank/DDBJ databases">
        <authorList>
            <person name="Meier V. D."/>
        </authorList>
    </citation>
    <scope>NUCLEOTIDE SEQUENCE</scope>
    <source>
        <strain evidence="2">AVDCRST_MAG07</strain>
    </source>
</reference>
<feature type="compositionally biased region" description="Basic residues" evidence="1">
    <location>
        <begin position="75"/>
        <end position="91"/>
    </location>
</feature>
<feature type="compositionally biased region" description="Basic residues" evidence="1">
    <location>
        <begin position="1"/>
        <end position="10"/>
    </location>
</feature>
<name>A0A6J4KXV8_9ACTN</name>
<feature type="compositionally biased region" description="Basic and acidic residues" evidence="1">
    <location>
        <begin position="300"/>
        <end position="324"/>
    </location>
</feature>
<feature type="compositionally biased region" description="Basic and acidic residues" evidence="1">
    <location>
        <begin position="241"/>
        <end position="254"/>
    </location>
</feature>
<proteinExistence type="predicted"/>
<feature type="compositionally biased region" description="Low complexity" evidence="1">
    <location>
        <begin position="205"/>
        <end position="217"/>
    </location>
</feature>
<sequence length="368" mass="39934">DGPARPRPRTAARPPSTTAAEAGRRPRHRRPGGAGAHGCAGRRGRLRRPHGVRLVGGRGLPRTGRRRGGRADLARRHRRRRGRHPRRRGRRREPPVLLRGRRGRPPVDLAAARLLPRPHEDARCGRARPAARPGVPHRRPGHGPRGADGGADPGDPRRGHRHPARAVPGGGQGPGCPGPAGLRTGSAGGIPVPGHLRRRARHQRAAGADPAGRPVRAGCGGRRPGGGRAGAGLLAVRDRRRGQPDRARGQEGRRVRQGRPRRLQPARAGDPARHRRLRALRRRQDRRGRGDGGRPGQGHAVREPPPHRSPADPDRVARRGDAEGGARPGRRRHPLLRAGLQGRHVLLHRRLPGVPRPARQVARRGRLL</sequence>
<feature type="compositionally biased region" description="Gly residues" evidence="1">
    <location>
        <begin position="143"/>
        <end position="152"/>
    </location>
</feature>
<accession>A0A6J4KXV8</accession>
<evidence type="ECO:0000256" key="1">
    <source>
        <dbReference type="SAM" id="MobiDB-lite"/>
    </source>
</evidence>
<organism evidence="2">
    <name type="scientific">uncultured Frankineae bacterium</name>
    <dbReference type="NCBI Taxonomy" id="437475"/>
    <lineage>
        <taxon>Bacteria</taxon>
        <taxon>Bacillati</taxon>
        <taxon>Actinomycetota</taxon>
        <taxon>Actinomycetes</taxon>
        <taxon>Frankiales</taxon>
        <taxon>environmental samples</taxon>
    </lineage>
</organism>
<feature type="compositionally biased region" description="Basic residues" evidence="1">
    <location>
        <begin position="40"/>
        <end position="51"/>
    </location>
</feature>
<dbReference type="EMBL" id="CADCUB010000048">
    <property type="protein sequence ID" value="CAA9316132.1"/>
    <property type="molecule type" value="Genomic_DNA"/>
</dbReference>
<feature type="compositionally biased region" description="Basic residues" evidence="1">
    <location>
        <begin position="195"/>
        <end position="204"/>
    </location>
</feature>
<feature type="compositionally biased region" description="Low complexity" evidence="1">
    <location>
        <begin position="11"/>
        <end position="20"/>
    </location>
</feature>
<feature type="compositionally biased region" description="Basic residues" evidence="1">
    <location>
        <begin position="273"/>
        <end position="286"/>
    </location>
</feature>
<feature type="compositionally biased region" description="Basic residues" evidence="1">
    <location>
        <begin position="255"/>
        <end position="264"/>
    </location>
</feature>
<feature type="non-terminal residue" evidence="2">
    <location>
        <position position="1"/>
    </location>
</feature>